<dbReference type="Proteomes" id="UP000501849">
    <property type="component" value="Chromosome"/>
</dbReference>
<comment type="subcellular location">
    <subcellularLocation>
        <location evidence="1">Cell membrane</location>
        <topology evidence="1">Single-pass membrane protein</topology>
    </subcellularLocation>
</comment>
<keyword evidence="5" id="KW-0547">Nucleotide-binding</keyword>
<evidence type="ECO:0000256" key="7">
    <source>
        <dbReference type="ARBA" id="ARBA00022840"/>
    </source>
</evidence>
<proteinExistence type="inferred from homology"/>
<dbReference type="NCBIfam" id="TIGR03919">
    <property type="entry name" value="T7SS_EccB"/>
    <property type="match status" value="1"/>
</dbReference>
<organism evidence="11 12">
    <name type="scientific">Mycolicibacterium frederiksbergense</name>
    <dbReference type="NCBI Taxonomy" id="117567"/>
    <lineage>
        <taxon>Bacteria</taxon>
        <taxon>Bacillati</taxon>
        <taxon>Actinomycetota</taxon>
        <taxon>Actinomycetes</taxon>
        <taxon>Mycobacteriales</taxon>
        <taxon>Mycobacteriaceae</taxon>
        <taxon>Mycolicibacterium</taxon>
    </lineage>
</organism>
<evidence type="ECO:0000313" key="11">
    <source>
        <dbReference type="EMBL" id="QIV80987.1"/>
    </source>
</evidence>
<dbReference type="EMBL" id="CP038799">
    <property type="protein sequence ID" value="QIV80987.1"/>
    <property type="molecule type" value="Genomic_DNA"/>
</dbReference>
<reference evidence="11 12" key="1">
    <citation type="submission" date="2019-04" db="EMBL/GenBank/DDBJ databases">
        <title>Draft, Whole-Genome Sequence of the Anthracene-degrading Mycobacterium frederiksbergense LB501T, Isolated from a Polycyclic Aromatic Hydrocarbon (PAH)-Contaminated Soil.</title>
        <authorList>
            <person name="Augelletti F."/>
        </authorList>
    </citation>
    <scope>NUCLEOTIDE SEQUENCE [LARGE SCALE GENOMIC DNA]</scope>
    <source>
        <strain evidence="11 12">LB 501T</strain>
    </source>
</reference>
<dbReference type="InterPro" id="IPR007795">
    <property type="entry name" value="T7SS_EccB"/>
</dbReference>
<dbReference type="GO" id="GO:0016787">
    <property type="term" value="F:hydrolase activity"/>
    <property type="evidence" value="ECO:0007669"/>
    <property type="project" value="UniProtKB-KW"/>
</dbReference>
<keyword evidence="3" id="KW-1003">Cell membrane</keyword>
<dbReference type="Gene3D" id="3.30.2390.20">
    <property type="entry name" value="Type VII secretion system EccB, repeat 1 domain"/>
    <property type="match status" value="1"/>
</dbReference>
<evidence type="ECO:0000313" key="12">
    <source>
        <dbReference type="Proteomes" id="UP000501849"/>
    </source>
</evidence>
<evidence type="ECO:0000256" key="1">
    <source>
        <dbReference type="ARBA" id="ARBA00004162"/>
    </source>
</evidence>
<keyword evidence="4 10" id="KW-0812">Transmembrane</keyword>
<dbReference type="PANTHER" id="PTHR40765">
    <property type="entry name" value="ESX-2 SECRETION SYSTEM ATPASE ECCB2"/>
    <property type="match status" value="1"/>
</dbReference>
<dbReference type="GO" id="GO:0005886">
    <property type="term" value="C:plasma membrane"/>
    <property type="evidence" value="ECO:0007669"/>
    <property type="project" value="UniProtKB-SubCell"/>
</dbReference>
<keyword evidence="7" id="KW-0067">ATP-binding</keyword>
<evidence type="ECO:0000256" key="8">
    <source>
        <dbReference type="ARBA" id="ARBA00022989"/>
    </source>
</evidence>
<evidence type="ECO:0000256" key="10">
    <source>
        <dbReference type="SAM" id="Phobius"/>
    </source>
</evidence>
<dbReference type="KEGG" id="mfre:EXE63_08915"/>
<evidence type="ECO:0000256" key="9">
    <source>
        <dbReference type="ARBA" id="ARBA00023136"/>
    </source>
</evidence>
<protein>
    <submittedName>
        <fullName evidence="11">Type VII secretion protein EccB</fullName>
    </submittedName>
</protein>
<keyword evidence="6" id="KW-0378">Hydrolase</keyword>
<name>A0A6H0S4M7_9MYCO</name>
<dbReference type="GO" id="GO:0005576">
    <property type="term" value="C:extracellular region"/>
    <property type="evidence" value="ECO:0007669"/>
    <property type="project" value="TreeGrafter"/>
</dbReference>
<dbReference type="AlphaFoldDB" id="A0A6H0S4M7"/>
<sequence>MVRRSVTRLQVSGYRFMTRRMEYALVYRDIRMLDDPIRSQSMALVAGMVLAAIVVAVCAVLALLRPHGSLGADPIVMVRESGAMYVRVGDVMHPVPNLASARLIAGTPAVPRLVSAAMIAAAERGPLMGIPGAPGDLAQALGDEQQAWTVCEDSDDSTTTMIIGPPTQYPIAPPVLVTAAQERARGTFVLHAGRRAAVDLRDRAAIRALRLDDIVPLRVSAALLDPLPEATPIAAPRVPGAGGPGPAGLADFRVGEVLRVPRAGDAADHYVVLAGGVQRVGRVAADLIRFTDSHGADEIPDVPADWITAVPVLDTLAVTDLADPAVAGADLGGSLCTRWQWRRNGAAPDTAVLAPGTRPEPEGALDLVQADGAGPGIDAVAVPAGHSVYTRAAGVTGEGLSTGPRYLVTGAGVAFGVGDAEAAEALGLPPTPGAAPWPLLALLPRGPELGVARATVVRDSVGTPS</sequence>
<evidence type="ECO:0000256" key="3">
    <source>
        <dbReference type="ARBA" id="ARBA00022475"/>
    </source>
</evidence>
<feature type="transmembrane region" description="Helical" evidence="10">
    <location>
        <begin position="41"/>
        <end position="64"/>
    </location>
</feature>
<evidence type="ECO:0000256" key="5">
    <source>
        <dbReference type="ARBA" id="ARBA00022741"/>
    </source>
</evidence>
<keyword evidence="12" id="KW-1185">Reference proteome</keyword>
<keyword evidence="8 10" id="KW-1133">Transmembrane helix</keyword>
<dbReference type="PANTHER" id="PTHR40765:SF2">
    <property type="entry name" value="ESX-2 SECRETION SYSTEM ATPASE ECCB2"/>
    <property type="match status" value="1"/>
</dbReference>
<gene>
    <name evidence="11" type="primary">eccB</name>
    <name evidence="11" type="ORF">EXE63_08915</name>
</gene>
<dbReference type="InterPro" id="IPR044857">
    <property type="entry name" value="T7SS_EccB_R1"/>
</dbReference>
<evidence type="ECO:0000256" key="4">
    <source>
        <dbReference type="ARBA" id="ARBA00022692"/>
    </source>
</evidence>
<dbReference type="Pfam" id="PF05108">
    <property type="entry name" value="T7SS_ESX1_EccB"/>
    <property type="match status" value="1"/>
</dbReference>
<evidence type="ECO:0000256" key="2">
    <source>
        <dbReference type="ARBA" id="ARBA00008149"/>
    </source>
</evidence>
<dbReference type="GO" id="GO:0005524">
    <property type="term" value="F:ATP binding"/>
    <property type="evidence" value="ECO:0007669"/>
    <property type="project" value="UniProtKB-KW"/>
</dbReference>
<keyword evidence="9 10" id="KW-0472">Membrane</keyword>
<accession>A0A6H0S4M7</accession>
<dbReference type="InterPro" id="IPR042485">
    <property type="entry name" value="T7SS_EccB_R3"/>
</dbReference>
<dbReference type="Gene3D" id="2.40.50.910">
    <property type="entry name" value="Type VII secretion system EccB, repeat 3 domain"/>
    <property type="match status" value="1"/>
</dbReference>
<comment type="similarity">
    <text evidence="2">Belongs to the EccB family.</text>
</comment>
<evidence type="ECO:0000256" key="6">
    <source>
        <dbReference type="ARBA" id="ARBA00022801"/>
    </source>
</evidence>